<evidence type="ECO:0000313" key="2">
    <source>
        <dbReference type="EMBL" id="CAG6554281.1"/>
    </source>
</evidence>
<accession>A0A8D8IMB4</accession>
<feature type="signal peptide" evidence="1">
    <location>
        <begin position="1"/>
        <end position="18"/>
    </location>
</feature>
<organism evidence="2">
    <name type="scientific">Culex pipiens</name>
    <name type="common">House mosquito</name>
    <dbReference type="NCBI Taxonomy" id="7175"/>
    <lineage>
        <taxon>Eukaryota</taxon>
        <taxon>Metazoa</taxon>
        <taxon>Ecdysozoa</taxon>
        <taxon>Arthropoda</taxon>
        <taxon>Hexapoda</taxon>
        <taxon>Insecta</taxon>
        <taxon>Pterygota</taxon>
        <taxon>Neoptera</taxon>
        <taxon>Endopterygota</taxon>
        <taxon>Diptera</taxon>
        <taxon>Nematocera</taxon>
        <taxon>Culicoidea</taxon>
        <taxon>Culicidae</taxon>
        <taxon>Culicinae</taxon>
        <taxon>Culicini</taxon>
        <taxon>Culex</taxon>
        <taxon>Culex</taxon>
    </lineage>
</organism>
<evidence type="ECO:0000256" key="1">
    <source>
        <dbReference type="SAM" id="SignalP"/>
    </source>
</evidence>
<sequence>MLFCIALNFIKLFTQSASRCYFNTHTSTCSLQQHSTLQPALPKCNENPISAHTSLHPKSANIHPQTAPSIDVCLFSRHLVSAASGPSATSHMLTNARHSLLSYHSLADDD</sequence>
<name>A0A8D8IMB4_CULPI</name>
<reference evidence="2" key="1">
    <citation type="submission" date="2021-05" db="EMBL/GenBank/DDBJ databases">
        <authorList>
            <person name="Alioto T."/>
            <person name="Alioto T."/>
            <person name="Gomez Garrido J."/>
        </authorList>
    </citation>
    <scope>NUCLEOTIDE SEQUENCE</scope>
</reference>
<feature type="chain" id="PRO_5036261071" evidence="1">
    <location>
        <begin position="19"/>
        <end position="110"/>
    </location>
</feature>
<keyword evidence="1" id="KW-0732">Signal</keyword>
<dbReference type="EMBL" id="HBUE01251026">
    <property type="protein sequence ID" value="CAG6554281.1"/>
    <property type="molecule type" value="Transcribed_RNA"/>
</dbReference>
<dbReference type="EMBL" id="HBUE01146128">
    <property type="protein sequence ID" value="CAG6503033.1"/>
    <property type="molecule type" value="Transcribed_RNA"/>
</dbReference>
<dbReference type="AlphaFoldDB" id="A0A8D8IMB4"/>
<protein>
    <submittedName>
        <fullName evidence="2">(northern house mosquito) hypothetical protein</fullName>
    </submittedName>
</protein>
<proteinExistence type="predicted"/>